<proteinExistence type="predicted"/>
<protein>
    <submittedName>
        <fullName evidence="2">Uncharacterized protein</fullName>
    </submittedName>
</protein>
<name>A0AAD4N947_9BILA</name>
<feature type="region of interest" description="Disordered" evidence="1">
    <location>
        <begin position="66"/>
        <end position="120"/>
    </location>
</feature>
<accession>A0AAD4N947</accession>
<gene>
    <name evidence="2" type="ORF">DdX_07940</name>
</gene>
<comment type="caution">
    <text evidence="2">The sequence shown here is derived from an EMBL/GenBank/DDBJ whole genome shotgun (WGS) entry which is preliminary data.</text>
</comment>
<reference evidence="2" key="1">
    <citation type="submission" date="2022-01" db="EMBL/GenBank/DDBJ databases">
        <title>Genome Sequence Resource for Two Populations of Ditylenchus destructor, the Migratory Endoparasitic Phytonematode.</title>
        <authorList>
            <person name="Zhang H."/>
            <person name="Lin R."/>
            <person name="Xie B."/>
        </authorList>
    </citation>
    <scope>NUCLEOTIDE SEQUENCE</scope>
    <source>
        <strain evidence="2">BazhouSP</strain>
    </source>
</reference>
<keyword evidence="3" id="KW-1185">Reference proteome</keyword>
<evidence type="ECO:0000256" key="1">
    <source>
        <dbReference type="SAM" id="MobiDB-lite"/>
    </source>
</evidence>
<organism evidence="2 3">
    <name type="scientific">Ditylenchus destructor</name>
    <dbReference type="NCBI Taxonomy" id="166010"/>
    <lineage>
        <taxon>Eukaryota</taxon>
        <taxon>Metazoa</taxon>
        <taxon>Ecdysozoa</taxon>
        <taxon>Nematoda</taxon>
        <taxon>Chromadorea</taxon>
        <taxon>Rhabditida</taxon>
        <taxon>Tylenchina</taxon>
        <taxon>Tylenchomorpha</taxon>
        <taxon>Sphaerularioidea</taxon>
        <taxon>Anguinidae</taxon>
        <taxon>Anguininae</taxon>
        <taxon>Ditylenchus</taxon>
    </lineage>
</organism>
<feature type="compositionally biased region" description="Polar residues" evidence="1">
    <location>
        <begin position="72"/>
        <end position="88"/>
    </location>
</feature>
<evidence type="ECO:0000313" key="3">
    <source>
        <dbReference type="Proteomes" id="UP001201812"/>
    </source>
</evidence>
<dbReference type="AlphaFoldDB" id="A0AAD4N947"/>
<dbReference type="Proteomes" id="UP001201812">
    <property type="component" value="Unassembled WGS sequence"/>
</dbReference>
<feature type="compositionally biased region" description="Basic and acidic residues" evidence="1">
    <location>
        <begin position="104"/>
        <end position="120"/>
    </location>
</feature>
<dbReference type="EMBL" id="JAKKPZ010000011">
    <property type="protein sequence ID" value="KAI1715618.1"/>
    <property type="molecule type" value="Genomic_DNA"/>
</dbReference>
<sequence>MHTYPTATVRPKKEREMTSVQLFACFFASELVPAGAVKSTPTGHNSHNKHTSVLGGEKLRRRLEGRRQWRRNSANAAKTYCNKQNSLKVSKEKHLLHNTNSKFDVSKRQKDDCGKRPPPS</sequence>
<evidence type="ECO:0000313" key="2">
    <source>
        <dbReference type="EMBL" id="KAI1715618.1"/>
    </source>
</evidence>